<dbReference type="PANTHER" id="PTHR45749">
    <property type="match status" value="1"/>
</dbReference>
<evidence type="ECO:0008006" key="3">
    <source>
        <dbReference type="Google" id="ProtNLM"/>
    </source>
</evidence>
<protein>
    <recommendedName>
        <fullName evidence="3">Zinc finger MYM-type protein 1-like</fullName>
    </recommendedName>
</protein>
<gene>
    <name evidence="1" type="ORF">FWK35_00007084</name>
</gene>
<accession>A0A6G0YG27</accession>
<dbReference type="Proteomes" id="UP000478052">
    <property type="component" value="Unassembled WGS sequence"/>
</dbReference>
<evidence type="ECO:0000313" key="1">
    <source>
        <dbReference type="EMBL" id="KAF0755025.1"/>
    </source>
</evidence>
<comment type="caution">
    <text evidence="1">The sequence shown here is derived from an EMBL/GenBank/DDBJ whole genome shotgun (WGS) entry which is preliminary data.</text>
</comment>
<dbReference type="EMBL" id="VUJU01004250">
    <property type="protein sequence ID" value="KAF0755025.1"/>
    <property type="molecule type" value="Genomic_DNA"/>
</dbReference>
<dbReference type="AlphaFoldDB" id="A0A6G0YG27"/>
<dbReference type="OrthoDB" id="1739706at2759"/>
<organism evidence="1 2">
    <name type="scientific">Aphis craccivora</name>
    <name type="common">Cowpea aphid</name>
    <dbReference type="NCBI Taxonomy" id="307492"/>
    <lineage>
        <taxon>Eukaryota</taxon>
        <taxon>Metazoa</taxon>
        <taxon>Ecdysozoa</taxon>
        <taxon>Arthropoda</taxon>
        <taxon>Hexapoda</taxon>
        <taxon>Insecta</taxon>
        <taxon>Pterygota</taxon>
        <taxon>Neoptera</taxon>
        <taxon>Paraneoptera</taxon>
        <taxon>Hemiptera</taxon>
        <taxon>Sternorrhyncha</taxon>
        <taxon>Aphidomorpha</taxon>
        <taxon>Aphidoidea</taxon>
        <taxon>Aphididae</taxon>
        <taxon>Aphidini</taxon>
        <taxon>Aphis</taxon>
        <taxon>Aphis</taxon>
    </lineage>
</organism>
<sequence>MYHKSKMQPLCSFIFNYLNTISWSNVTIVAQSYDGANVMFGQFGGVQQKVKLKHPFAIYTHCMAHRVNLVVLDMCIIIKVCQRYNNVSLYIYFSQKTNNFKLIDIQQNLGIKKYPLATLVETVGHVIAHFVLQDEFECSNDRDVSQAIGKINYILDYDNNEFCFIYIPTQLQQKSFTLGKAVSVNNNMIKTLKNKCSNIAFSDVWSSVKLFNMHQLEM</sequence>
<dbReference type="PANTHER" id="PTHR45749:SF37">
    <property type="entry name" value="OS05G0311600 PROTEIN"/>
    <property type="match status" value="1"/>
</dbReference>
<keyword evidence="2" id="KW-1185">Reference proteome</keyword>
<name>A0A6G0YG27_APHCR</name>
<proteinExistence type="predicted"/>
<reference evidence="1 2" key="1">
    <citation type="submission" date="2019-08" db="EMBL/GenBank/DDBJ databases">
        <title>Whole genome of Aphis craccivora.</title>
        <authorList>
            <person name="Voronova N.V."/>
            <person name="Shulinski R.S."/>
            <person name="Bandarenka Y.V."/>
            <person name="Zhorov D.G."/>
            <person name="Warner D."/>
        </authorList>
    </citation>
    <scope>NUCLEOTIDE SEQUENCE [LARGE SCALE GENOMIC DNA]</scope>
    <source>
        <strain evidence="1">180601</strain>
        <tissue evidence="1">Whole Body</tissue>
    </source>
</reference>
<evidence type="ECO:0000313" key="2">
    <source>
        <dbReference type="Proteomes" id="UP000478052"/>
    </source>
</evidence>